<name>A0A9W4IZR5_9EURO</name>
<dbReference type="Proteomes" id="UP001152646">
    <property type="component" value="Unassembled WGS sequence"/>
</dbReference>
<evidence type="ECO:0000313" key="1">
    <source>
        <dbReference type="EMBL" id="CAG8371672.1"/>
    </source>
</evidence>
<reference evidence="1" key="1">
    <citation type="submission" date="2021-07" db="EMBL/GenBank/DDBJ databases">
        <authorList>
            <person name="Branca A.L. A."/>
        </authorList>
    </citation>
    <scope>NUCLEOTIDE SEQUENCE</scope>
</reference>
<comment type="caution">
    <text evidence="1">The sequence shown here is derived from an EMBL/GenBank/DDBJ whole genome shotgun (WGS) entry which is preliminary data.</text>
</comment>
<protein>
    <submittedName>
        <fullName evidence="1">Uncharacterized protein</fullName>
    </submittedName>
</protein>
<gene>
    <name evidence="1" type="ORF">PSALAMII_LOCUS4991</name>
</gene>
<dbReference type="OrthoDB" id="4362474at2759"/>
<evidence type="ECO:0000313" key="2">
    <source>
        <dbReference type="Proteomes" id="UP001152646"/>
    </source>
</evidence>
<organism evidence="1 2">
    <name type="scientific">Penicillium salamii</name>
    <dbReference type="NCBI Taxonomy" id="1612424"/>
    <lineage>
        <taxon>Eukaryota</taxon>
        <taxon>Fungi</taxon>
        <taxon>Dikarya</taxon>
        <taxon>Ascomycota</taxon>
        <taxon>Pezizomycotina</taxon>
        <taxon>Eurotiomycetes</taxon>
        <taxon>Eurotiomycetidae</taxon>
        <taxon>Eurotiales</taxon>
        <taxon>Aspergillaceae</taxon>
        <taxon>Penicillium</taxon>
    </lineage>
</organism>
<dbReference type="EMBL" id="CAJVPA010000182">
    <property type="protein sequence ID" value="CAG8371672.1"/>
    <property type="molecule type" value="Genomic_DNA"/>
</dbReference>
<dbReference type="AlphaFoldDB" id="A0A9W4IZR5"/>
<proteinExistence type="predicted"/>
<sequence length="104" mass="12674">MFLCTSRFNIEEQKTKILKEFFSQNKIKITKEKKNRKLDLIKILLISNTEENDHKVDYKDLIKLISNTNKQNRELELSFLQTITQIRISERKQKSREDNLFEYY</sequence>
<accession>A0A9W4IZR5</accession>